<dbReference type="Proteomes" id="UP000054350">
    <property type="component" value="Unassembled WGS sequence"/>
</dbReference>
<protein>
    <submittedName>
        <fullName evidence="1">Uncharacterized protein</fullName>
    </submittedName>
</protein>
<dbReference type="VEuPathDB" id="FungiDB:AMAG_18066"/>
<sequence>MSVANLVGLFLLPRTAPETATRSKKLTARGESLLYGRSTTGVRDQASAPDLFLSAIRLGDAESRRDRQFHARVGLVGAQPYEQCEPSSQAAAPRDLALSITRLMFLKSYRFPTITK</sequence>
<dbReference type="AlphaFoldDB" id="A0A0L0S4V4"/>
<name>A0A0L0S4V4_ALLM3</name>
<proteinExistence type="predicted"/>
<organism evidence="1 2">
    <name type="scientific">Allomyces macrogynus (strain ATCC 38327)</name>
    <name type="common">Allomyces javanicus var. macrogynus</name>
    <dbReference type="NCBI Taxonomy" id="578462"/>
    <lineage>
        <taxon>Eukaryota</taxon>
        <taxon>Fungi</taxon>
        <taxon>Fungi incertae sedis</taxon>
        <taxon>Blastocladiomycota</taxon>
        <taxon>Blastocladiomycetes</taxon>
        <taxon>Blastocladiales</taxon>
        <taxon>Blastocladiaceae</taxon>
        <taxon>Allomyces</taxon>
    </lineage>
</organism>
<reference evidence="1 2" key="1">
    <citation type="submission" date="2009-11" db="EMBL/GenBank/DDBJ databases">
        <title>Annotation of Allomyces macrogynus ATCC 38327.</title>
        <authorList>
            <consortium name="The Broad Institute Genome Sequencing Platform"/>
            <person name="Russ C."/>
            <person name="Cuomo C."/>
            <person name="Burger G."/>
            <person name="Gray M.W."/>
            <person name="Holland P.W.H."/>
            <person name="King N."/>
            <person name="Lang F.B.F."/>
            <person name="Roger A.J."/>
            <person name="Ruiz-Trillo I."/>
            <person name="Young S.K."/>
            <person name="Zeng Q."/>
            <person name="Gargeya S."/>
            <person name="Fitzgerald M."/>
            <person name="Haas B."/>
            <person name="Abouelleil A."/>
            <person name="Alvarado L."/>
            <person name="Arachchi H.M."/>
            <person name="Berlin A."/>
            <person name="Chapman S.B."/>
            <person name="Gearin G."/>
            <person name="Goldberg J."/>
            <person name="Griggs A."/>
            <person name="Gujja S."/>
            <person name="Hansen M."/>
            <person name="Heiman D."/>
            <person name="Howarth C."/>
            <person name="Larimer J."/>
            <person name="Lui A."/>
            <person name="MacDonald P.J.P."/>
            <person name="McCowen C."/>
            <person name="Montmayeur A."/>
            <person name="Murphy C."/>
            <person name="Neiman D."/>
            <person name="Pearson M."/>
            <person name="Priest M."/>
            <person name="Roberts A."/>
            <person name="Saif S."/>
            <person name="Shea T."/>
            <person name="Sisk P."/>
            <person name="Stolte C."/>
            <person name="Sykes S."/>
            <person name="Wortman J."/>
            <person name="Nusbaum C."/>
            <person name="Birren B."/>
        </authorList>
    </citation>
    <scope>NUCLEOTIDE SEQUENCE [LARGE SCALE GENOMIC DNA]</scope>
    <source>
        <strain evidence="1 2">ATCC 38327</strain>
    </source>
</reference>
<keyword evidence="2" id="KW-1185">Reference proteome</keyword>
<accession>A0A0L0S4V4</accession>
<gene>
    <name evidence="1" type="ORF">AMAG_18066</name>
</gene>
<reference evidence="2" key="2">
    <citation type="submission" date="2009-11" db="EMBL/GenBank/DDBJ databases">
        <title>The Genome Sequence of Allomyces macrogynus strain ATCC 38327.</title>
        <authorList>
            <consortium name="The Broad Institute Genome Sequencing Platform"/>
            <person name="Russ C."/>
            <person name="Cuomo C."/>
            <person name="Shea T."/>
            <person name="Young S.K."/>
            <person name="Zeng Q."/>
            <person name="Koehrsen M."/>
            <person name="Haas B."/>
            <person name="Borodovsky M."/>
            <person name="Guigo R."/>
            <person name="Alvarado L."/>
            <person name="Berlin A."/>
            <person name="Borenstein D."/>
            <person name="Chen Z."/>
            <person name="Engels R."/>
            <person name="Freedman E."/>
            <person name="Gellesch M."/>
            <person name="Goldberg J."/>
            <person name="Griggs A."/>
            <person name="Gujja S."/>
            <person name="Heiman D."/>
            <person name="Hepburn T."/>
            <person name="Howarth C."/>
            <person name="Jen D."/>
            <person name="Larson L."/>
            <person name="Lewis B."/>
            <person name="Mehta T."/>
            <person name="Park D."/>
            <person name="Pearson M."/>
            <person name="Roberts A."/>
            <person name="Saif S."/>
            <person name="Shenoy N."/>
            <person name="Sisk P."/>
            <person name="Stolte C."/>
            <person name="Sykes S."/>
            <person name="Walk T."/>
            <person name="White J."/>
            <person name="Yandava C."/>
            <person name="Burger G."/>
            <person name="Gray M.W."/>
            <person name="Holland P.W.H."/>
            <person name="King N."/>
            <person name="Lang F.B.F."/>
            <person name="Roger A.J."/>
            <person name="Ruiz-Trillo I."/>
            <person name="Lander E."/>
            <person name="Nusbaum C."/>
        </authorList>
    </citation>
    <scope>NUCLEOTIDE SEQUENCE [LARGE SCALE GENOMIC DNA]</scope>
    <source>
        <strain evidence="2">ATCC 38327</strain>
    </source>
</reference>
<evidence type="ECO:0000313" key="1">
    <source>
        <dbReference type="EMBL" id="KNE57537.1"/>
    </source>
</evidence>
<dbReference type="EMBL" id="GG745331">
    <property type="protein sequence ID" value="KNE57537.1"/>
    <property type="molecule type" value="Genomic_DNA"/>
</dbReference>
<evidence type="ECO:0000313" key="2">
    <source>
        <dbReference type="Proteomes" id="UP000054350"/>
    </source>
</evidence>